<reference evidence="1 2" key="1">
    <citation type="journal article" date="2022" name="Hortic Res">
        <title>A haplotype resolved chromosomal level avocado genome allows analysis of novel avocado genes.</title>
        <authorList>
            <person name="Nath O."/>
            <person name="Fletcher S.J."/>
            <person name="Hayward A."/>
            <person name="Shaw L.M."/>
            <person name="Masouleh A.K."/>
            <person name="Furtado A."/>
            <person name="Henry R.J."/>
            <person name="Mitter N."/>
        </authorList>
    </citation>
    <scope>NUCLEOTIDE SEQUENCE [LARGE SCALE GENOMIC DNA]</scope>
    <source>
        <strain evidence="2">cv. Hass</strain>
    </source>
</reference>
<accession>A0ACC2L9H4</accession>
<dbReference type="EMBL" id="CM056815">
    <property type="protein sequence ID" value="KAJ8629856.1"/>
    <property type="molecule type" value="Genomic_DNA"/>
</dbReference>
<evidence type="ECO:0000313" key="2">
    <source>
        <dbReference type="Proteomes" id="UP001234297"/>
    </source>
</evidence>
<protein>
    <submittedName>
        <fullName evidence="1">Uncharacterized protein</fullName>
    </submittedName>
</protein>
<dbReference type="Proteomes" id="UP001234297">
    <property type="component" value="Chromosome 7"/>
</dbReference>
<organism evidence="1 2">
    <name type="scientific">Persea americana</name>
    <name type="common">Avocado</name>
    <dbReference type="NCBI Taxonomy" id="3435"/>
    <lineage>
        <taxon>Eukaryota</taxon>
        <taxon>Viridiplantae</taxon>
        <taxon>Streptophyta</taxon>
        <taxon>Embryophyta</taxon>
        <taxon>Tracheophyta</taxon>
        <taxon>Spermatophyta</taxon>
        <taxon>Magnoliopsida</taxon>
        <taxon>Magnoliidae</taxon>
        <taxon>Laurales</taxon>
        <taxon>Lauraceae</taxon>
        <taxon>Persea</taxon>
    </lineage>
</organism>
<name>A0ACC2L9H4_PERAE</name>
<evidence type="ECO:0000313" key="1">
    <source>
        <dbReference type="EMBL" id="KAJ8629856.1"/>
    </source>
</evidence>
<gene>
    <name evidence="1" type="ORF">MRB53_023179</name>
</gene>
<sequence length="251" mass="27956">MPAASPTLSFLPPAIARPVLIDGSFTIRIPLQMVNTSKQSFSFSAIGKFVGRRPSLEALEQWVTSSWSLTRPCLISLTEKGNFIFRFYSKEDRDDLVGHSPLIMDRRKLLSQPWSPGQDESIWLSETPIWIRLRGIPYHCWSSDILQSIATSIGKPLRLDETTVKQRMLSFAIVQVLLDVARASPRLLTMELEGEDSVIVEVQYERIPCSECLSAGHQSSTCPFGSKPGLVKTPAQDPMLIVPTSSRDPGI</sequence>
<keyword evidence="2" id="KW-1185">Reference proteome</keyword>
<proteinExistence type="predicted"/>
<comment type="caution">
    <text evidence="1">The sequence shown here is derived from an EMBL/GenBank/DDBJ whole genome shotgun (WGS) entry which is preliminary data.</text>
</comment>